<organism evidence="1 5">
    <name type="scientific">Phocaeicola plebeius</name>
    <dbReference type="NCBI Taxonomy" id="310297"/>
    <lineage>
        <taxon>Bacteria</taxon>
        <taxon>Pseudomonadati</taxon>
        <taxon>Bacteroidota</taxon>
        <taxon>Bacteroidia</taxon>
        <taxon>Bacteroidales</taxon>
        <taxon>Bacteroidaceae</taxon>
        <taxon>Phocaeicola</taxon>
    </lineage>
</organism>
<proteinExistence type="predicted"/>
<dbReference type="EMBL" id="QSJG01000012">
    <property type="protein sequence ID" value="RHD54644.1"/>
    <property type="molecule type" value="Genomic_DNA"/>
</dbReference>
<evidence type="ECO:0000313" key="5">
    <source>
        <dbReference type="Proteomes" id="UP000260814"/>
    </source>
</evidence>
<gene>
    <name evidence="4" type="ORF">DW035_00945</name>
    <name evidence="3" type="ORF">DW204_03565</name>
    <name evidence="2" type="ORF">DW789_07385</name>
    <name evidence="1" type="ORF">DXB87_13220</name>
</gene>
<dbReference type="Proteomes" id="UP000284361">
    <property type="component" value="Unassembled WGS sequence"/>
</dbReference>
<dbReference type="AlphaFoldDB" id="A0A3E4Z5U0"/>
<evidence type="ECO:0000313" key="6">
    <source>
        <dbReference type="Proteomes" id="UP000284361"/>
    </source>
</evidence>
<reference evidence="5 6" key="1">
    <citation type="submission" date="2018-08" db="EMBL/GenBank/DDBJ databases">
        <title>A genome reference for cultivated species of the human gut microbiota.</title>
        <authorList>
            <person name="Zou Y."/>
            <person name="Xue W."/>
            <person name="Luo G."/>
        </authorList>
    </citation>
    <scope>NUCLEOTIDE SEQUENCE [LARGE SCALE GENOMIC DNA]</scope>
    <source>
        <strain evidence="4 7">AF39-11</strain>
        <strain evidence="3 8">AM17-44</strain>
        <strain evidence="2 6">AM31-10</strain>
        <strain evidence="1 5">OM06-2</strain>
    </source>
</reference>
<protein>
    <submittedName>
        <fullName evidence="1">Uncharacterized protein</fullName>
    </submittedName>
</protein>
<evidence type="ECO:0000313" key="7">
    <source>
        <dbReference type="Proteomes" id="UP000284916"/>
    </source>
</evidence>
<dbReference type="EMBL" id="QROI01000001">
    <property type="protein sequence ID" value="RHL20215.1"/>
    <property type="molecule type" value="Genomic_DNA"/>
</dbReference>
<sequence>MFLKLSMLLLNYFAVNLRRKITHTFFIYKTFQKILFKKSTSDKIKPPLSTPFIIFVMFV</sequence>
<evidence type="ECO:0000313" key="1">
    <source>
        <dbReference type="EMBL" id="RGM87818.1"/>
    </source>
</evidence>
<evidence type="ECO:0000313" key="2">
    <source>
        <dbReference type="EMBL" id="RHD54644.1"/>
    </source>
</evidence>
<dbReference type="Proteomes" id="UP000284998">
    <property type="component" value="Unassembled WGS sequence"/>
</dbReference>
<evidence type="ECO:0000313" key="8">
    <source>
        <dbReference type="Proteomes" id="UP000284998"/>
    </source>
</evidence>
<dbReference type="EMBL" id="QSTW01000019">
    <property type="protein sequence ID" value="RGM87818.1"/>
    <property type="molecule type" value="Genomic_DNA"/>
</dbReference>
<evidence type="ECO:0000313" key="4">
    <source>
        <dbReference type="EMBL" id="RHL20215.1"/>
    </source>
</evidence>
<comment type="caution">
    <text evidence="1">The sequence shown here is derived from an EMBL/GenBank/DDBJ whole genome shotgun (WGS) entry which is preliminary data.</text>
</comment>
<dbReference type="Proteomes" id="UP000284916">
    <property type="component" value="Unassembled WGS sequence"/>
</dbReference>
<evidence type="ECO:0000313" key="3">
    <source>
        <dbReference type="EMBL" id="RHH48377.1"/>
    </source>
</evidence>
<dbReference type="EMBL" id="QRJS01000006">
    <property type="protein sequence ID" value="RHH48377.1"/>
    <property type="molecule type" value="Genomic_DNA"/>
</dbReference>
<name>A0A3E4Z5U0_9BACT</name>
<dbReference type="Proteomes" id="UP000260814">
    <property type="component" value="Unassembled WGS sequence"/>
</dbReference>
<accession>A0A3E4Z5U0</accession>